<dbReference type="InterPro" id="IPR013783">
    <property type="entry name" value="Ig-like_fold"/>
</dbReference>
<keyword evidence="4" id="KW-0812">Transmembrane</keyword>
<proteinExistence type="predicted"/>
<evidence type="ECO:0000259" key="6">
    <source>
        <dbReference type="PROSITE" id="PS50835"/>
    </source>
</evidence>
<dbReference type="SUPFAM" id="SSF48726">
    <property type="entry name" value="Immunoglobulin"/>
    <property type="match status" value="4"/>
</dbReference>
<dbReference type="Ensembl" id="ENSGMOT00000050267.1">
    <property type="protein sequence ID" value="ENSGMOP00000044381.1"/>
    <property type="gene ID" value="ENSGMOG00000011800.2"/>
</dbReference>
<dbReference type="PANTHER" id="PTHR45889:SF3">
    <property type="entry name" value="CELL ADHESION MOLECULE 4"/>
    <property type="match status" value="1"/>
</dbReference>
<dbReference type="InterPro" id="IPR013162">
    <property type="entry name" value="CD80_C2-set"/>
</dbReference>
<keyword evidence="2 4" id="KW-0472">Membrane</keyword>
<keyword evidence="5" id="KW-0732">Signal</keyword>
<feature type="domain" description="Ig-like" evidence="6">
    <location>
        <begin position="347"/>
        <end position="425"/>
    </location>
</feature>
<sequence>MALRTMTALLVGLFFLLHTWGVKAQVKVAMEDRVEVTLGTAAEIPCLYTTDDGFGGLIIEWFYLDPAGKQHRIYFQDPTMRIEETNSQFTGRIKVDVTPSQGSGQVLLRVLETRLGDEVDFICLVKSLTDGNDQGKTQLRVFEKPDHPIIESVDEEIWYNNEEPVKIGSCEAKNGYPRPNITWYKDNTPLSNVPNEVSVESRVATGSSGLFSVESELSLKVVKEDQGSEFYCEVNYQVIGGFGMLESEKKKIRVRYPSDEVNLWVKSPKRDIKEGDTVEFECLGNGNPQPLVTFRRERVELNAINNVLELRNVSRLDSGRYECVTTHIETFEEVVGNTTLFVNYLEPADVSPEETLTLSQGADLNQSCNALSSLKTHTVWMKNGVKVATGNILSLRDVVYDMAGTYECMVTVPQLVGMETSAVFQLIVEGSPEISEPQSTSLEQAVESTVVLTCRARGNPRPTITWRSAGSLVDSQSNVTEDGVLSWVNVKVSSDLNVSCHASNTNGNVETLYSIKAIVPINDRPASTVGTVQSDTTDKIPRAGSSGVIIAVLIICLLLLAILGSVLYFLYKKGKICGRSGKQDLTKEKTSRDNIVVEMKSDNTEEAVLLAVNGDKKSGDQ</sequence>
<name>A0A8C5BD92_GADMO</name>
<keyword evidence="8" id="KW-1185">Reference proteome</keyword>
<feature type="domain" description="Ig-like" evidence="6">
    <location>
        <begin position="257"/>
        <end position="335"/>
    </location>
</feature>
<evidence type="ECO:0000256" key="1">
    <source>
        <dbReference type="ARBA" id="ARBA00004167"/>
    </source>
</evidence>
<dbReference type="Gene3D" id="2.60.40.10">
    <property type="entry name" value="Immunoglobulins"/>
    <property type="match status" value="5"/>
</dbReference>
<dbReference type="GO" id="GO:0035020">
    <property type="term" value="P:regulation of Rac protein signal transduction"/>
    <property type="evidence" value="ECO:0007669"/>
    <property type="project" value="TreeGrafter"/>
</dbReference>
<feature type="transmembrane region" description="Helical" evidence="4">
    <location>
        <begin position="548"/>
        <end position="571"/>
    </location>
</feature>
<gene>
    <name evidence="7" type="primary">MCAM</name>
    <name evidence="7" type="synonym">mcamb</name>
</gene>
<dbReference type="InterPro" id="IPR007110">
    <property type="entry name" value="Ig-like_dom"/>
</dbReference>
<reference evidence="7" key="1">
    <citation type="submission" date="2025-08" db="UniProtKB">
        <authorList>
            <consortium name="Ensembl"/>
        </authorList>
    </citation>
    <scope>IDENTIFICATION</scope>
</reference>
<reference evidence="7" key="2">
    <citation type="submission" date="2025-09" db="UniProtKB">
        <authorList>
            <consortium name="Ensembl"/>
        </authorList>
    </citation>
    <scope>IDENTIFICATION</scope>
</reference>
<accession>A0A8C5BD92</accession>
<dbReference type="Proteomes" id="UP000694546">
    <property type="component" value="Chromosome 16"/>
</dbReference>
<dbReference type="PROSITE" id="PS50835">
    <property type="entry name" value="IG_LIKE"/>
    <property type="match status" value="4"/>
</dbReference>
<evidence type="ECO:0000313" key="7">
    <source>
        <dbReference type="Ensembl" id="ENSGMOP00000044381.1"/>
    </source>
</evidence>
<comment type="subcellular location">
    <subcellularLocation>
        <location evidence="1">Membrane</location>
        <topology evidence="1">Single-pass membrane protein</topology>
    </subcellularLocation>
</comment>
<feature type="signal peptide" evidence="5">
    <location>
        <begin position="1"/>
        <end position="24"/>
    </location>
</feature>
<dbReference type="SMART" id="SM00409">
    <property type="entry name" value="IG"/>
    <property type="match status" value="5"/>
</dbReference>
<dbReference type="SMART" id="SM00408">
    <property type="entry name" value="IGc2"/>
    <property type="match status" value="4"/>
</dbReference>
<evidence type="ECO:0000256" key="3">
    <source>
        <dbReference type="ARBA" id="ARBA00023157"/>
    </source>
</evidence>
<evidence type="ECO:0000256" key="2">
    <source>
        <dbReference type="ARBA" id="ARBA00023136"/>
    </source>
</evidence>
<evidence type="ECO:0000313" key="8">
    <source>
        <dbReference type="Proteomes" id="UP000694546"/>
    </source>
</evidence>
<dbReference type="GeneTree" id="ENSGT00940000155838"/>
<dbReference type="GO" id="GO:0016020">
    <property type="term" value="C:membrane"/>
    <property type="evidence" value="ECO:0007669"/>
    <property type="project" value="UniProtKB-SubCell"/>
</dbReference>
<dbReference type="InterPro" id="IPR003599">
    <property type="entry name" value="Ig_sub"/>
</dbReference>
<keyword evidence="4" id="KW-1133">Transmembrane helix</keyword>
<dbReference type="GO" id="GO:0043184">
    <property type="term" value="F:vascular endothelial growth factor receptor 2 binding"/>
    <property type="evidence" value="ECO:0007669"/>
    <property type="project" value="TreeGrafter"/>
</dbReference>
<feature type="domain" description="Ig-like" evidence="6">
    <location>
        <begin position="148"/>
        <end position="253"/>
    </location>
</feature>
<dbReference type="Pfam" id="PF08205">
    <property type="entry name" value="C2-set_2"/>
    <property type="match status" value="1"/>
</dbReference>
<dbReference type="PANTHER" id="PTHR45889">
    <property type="entry name" value="IG-LIKE DOMAIN-CONTAINING PROTEIN"/>
    <property type="match status" value="1"/>
</dbReference>
<dbReference type="AlphaFoldDB" id="A0A8C5BD92"/>
<keyword evidence="3" id="KW-1015">Disulfide bond</keyword>
<dbReference type="Pfam" id="PF13927">
    <property type="entry name" value="Ig_3"/>
    <property type="match status" value="2"/>
</dbReference>
<feature type="chain" id="PRO_5034870938" evidence="5">
    <location>
        <begin position="25"/>
        <end position="621"/>
    </location>
</feature>
<evidence type="ECO:0000256" key="5">
    <source>
        <dbReference type="SAM" id="SignalP"/>
    </source>
</evidence>
<protein>
    <submittedName>
        <fullName evidence="7">Melanoma cell adhesion molecule b</fullName>
    </submittedName>
</protein>
<dbReference type="GO" id="GO:0007156">
    <property type="term" value="P:homophilic cell adhesion via plasma membrane adhesion molecules"/>
    <property type="evidence" value="ECO:0007669"/>
    <property type="project" value="TreeGrafter"/>
</dbReference>
<dbReference type="InterPro" id="IPR036179">
    <property type="entry name" value="Ig-like_dom_sf"/>
</dbReference>
<dbReference type="GO" id="GO:0061041">
    <property type="term" value="P:regulation of wound healing"/>
    <property type="evidence" value="ECO:0007669"/>
    <property type="project" value="TreeGrafter"/>
</dbReference>
<evidence type="ECO:0000256" key="4">
    <source>
        <dbReference type="SAM" id="Phobius"/>
    </source>
</evidence>
<feature type="domain" description="Ig-like" evidence="6">
    <location>
        <begin position="432"/>
        <end position="516"/>
    </location>
</feature>
<dbReference type="GO" id="GO:0044291">
    <property type="term" value="C:cell-cell contact zone"/>
    <property type="evidence" value="ECO:0007669"/>
    <property type="project" value="TreeGrafter"/>
</dbReference>
<dbReference type="InterPro" id="IPR003598">
    <property type="entry name" value="Ig_sub2"/>
</dbReference>
<organism evidence="7 8">
    <name type="scientific">Gadus morhua</name>
    <name type="common">Atlantic cod</name>
    <dbReference type="NCBI Taxonomy" id="8049"/>
    <lineage>
        <taxon>Eukaryota</taxon>
        <taxon>Metazoa</taxon>
        <taxon>Chordata</taxon>
        <taxon>Craniata</taxon>
        <taxon>Vertebrata</taxon>
        <taxon>Euteleostomi</taxon>
        <taxon>Actinopterygii</taxon>
        <taxon>Neopterygii</taxon>
        <taxon>Teleostei</taxon>
        <taxon>Neoteleostei</taxon>
        <taxon>Acanthomorphata</taxon>
        <taxon>Zeiogadaria</taxon>
        <taxon>Gadariae</taxon>
        <taxon>Gadiformes</taxon>
        <taxon>Gadoidei</taxon>
        <taxon>Gadidae</taxon>
        <taxon>Gadus</taxon>
    </lineage>
</organism>